<name>A0ABD0PP76_CIRMR</name>
<feature type="non-terminal residue" evidence="2">
    <location>
        <position position="1"/>
    </location>
</feature>
<gene>
    <name evidence="2" type="ORF">M9458_028179</name>
</gene>
<sequence length="63" mass="6916">CPAFKRLREEAERKKRPSWNELKGSKSDGDLADAKSTPIARTSQLSGPSEPGLINPAYEEGED</sequence>
<feature type="region of interest" description="Disordered" evidence="1">
    <location>
        <begin position="1"/>
        <end position="63"/>
    </location>
</feature>
<evidence type="ECO:0000256" key="1">
    <source>
        <dbReference type="SAM" id="MobiDB-lite"/>
    </source>
</evidence>
<proteinExistence type="predicted"/>
<evidence type="ECO:0000313" key="3">
    <source>
        <dbReference type="Proteomes" id="UP001529510"/>
    </source>
</evidence>
<reference evidence="2 3" key="1">
    <citation type="submission" date="2024-05" db="EMBL/GenBank/DDBJ databases">
        <title>Genome sequencing and assembly of Indian major carp, Cirrhinus mrigala (Hamilton, 1822).</title>
        <authorList>
            <person name="Mohindra V."/>
            <person name="Chowdhury L.M."/>
            <person name="Lal K."/>
            <person name="Jena J.K."/>
        </authorList>
    </citation>
    <scope>NUCLEOTIDE SEQUENCE [LARGE SCALE GENOMIC DNA]</scope>
    <source>
        <strain evidence="2">CM1030</strain>
        <tissue evidence="2">Blood</tissue>
    </source>
</reference>
<comment type="caution">
    <text evidence="2">The sequence shown here is derived from an EMBL/GenBank/DDBJ whole genome shotgun (WGS) entry which is preliminary data.</text>
</comment>
<dbReference type="EMBL" id="JAMKFB020000014">
    <property type="protein sequence ID" value="KAL0175849.1"/>
    <property type="molecule type" value="Genomic_DNA"/>
</dbReference>
<feature type="compositionally biased region" description="Basic and acidic residues" evidence="1">
    <location>
        <begin position="1"/>
        <end position="13"/>
    </location>
</feature>
<keyword evidence="3" id="KW-1185">Reference proteome</keyword>
<feature type="compositionally biased region" description="Basic and acidic residues" evidence="1">
    <location>
        <begin position="23"/>
        <end position="33"/>
    </location>
</feature>
<protein>
    <submittedName>
        <fullName evidence="2">Uncharacterized protein</fullName>
    </submittedName>
</protein>
<dbReference type="Proteomes" id="UP001529510">
    <property type="component" value="Unassembled WGS sequence"/>
</dbReference>
<organism evidence="2 3">
    <name type="scientific">Cirrhinus mrigala</name>
    <name type="common">Mrigala</name>
    <dbReference type="NCBI Taxonomy" id="683832"/>
    <lineage>
        <taxon>Eukaryota</taxon>
        <taxon>Metazoa</taxon>
        <taxon>Chordata</taxon>
        <taxon>Craniata</taxon>
        <taxon>Vertebrata</taxon>
        <taxon>Euteleostomi</taxon>
        <taxon>Actinopterygii</taxon>
        <taxon>Neopterygii</taxon>
        <taxon>Teleostei</taxon>
        <taxon>Ostariophysi</taxon>
        <taxon>Cypriniformes</taxon>
        <taxon>Cyprinidae</taxon>
        <taxon>Labeoninae</taxon>
        <taxon>Labeonini</taxon>
        <taxon>Cirrhinus</taxon>
    </lineage>
</organism>
<feature type="non-terminal residue" evidence="2">
    <location>
        <position position="63"/>
    </location>
</feature>
<accession>A0ABD0PP76</accession>
<dbReference type="AlphaFoldDB" id="A0ABD0PP76"/>
<evidence type="ECO:0000313" key="2">
    <source>
        <dbReference type="EMBL" id="KAL0175849.1"/>
    </source>
</evidence>